<evidence type="ECO:0000313" key="2">
    <source>
        <dbReference type="EMBL" id="CAK1223177.1"/>
    </source>
</evidence>
<feature type="transmembrane region" description="Helical" evidence="1">
    <location>
        <begin position="84"/>
        <end position="103"/>
    </location>
</feature>
<feature type="transmembrane region" description="Helical" evidence="1">
    <location>
        <begin position="32"/>
        <end position="50"/>
    </location>
</feature>
<comment type="caution">
    <text evidence="2">The sequence shown here is derived from an EMBL/GenBank/DDBJ whole genome shotgun (WGS) entry which is preliminary data.</text>
</comment>
<evidence type="ECO:0000313" key="3">
    <source>
        <dbReference type="Proteomes" id="UP001314261"/>
    </source>
</evidence>
<name>A0ABM9ML31_9LACO</name>
<reference evidence="2 3" key="1">
    <citation type="submission" date="2023-10" db="EMBL/GenBank/DDBJ databases">
        <authorList>
            <person name="Botero Cardona J."/>
        </authorList>
    </citation>
    <scope>NUCLEOTIDE SEQUENCE [LARGE SCALE GENOMIC DNA]</scope>
    <source>
        <strain evidence="2 3">R-54839</strain>
    </source>
</reference>
<proteinExistence type="predicted"/>
<evidence type="ECO:0008006" key="4">
    <source>
        <dbReference type="Google" id="ProtNLM"/>
    </source>
</evidence>
<dbReference type="Proteomes" id="UP001314261">
    <property type="component" value="Unassembled WGS sequence"/>
</dbReference>
<keyword evidence="3" id="KW-1185">Reference proteome</keyword>
<keyword evidence="1" id="KW-0472">Membrane</keyword>
<dbReference type="EMBL" id="CAUZLR010000001">
    <property type="protein sequence ID" value="CAK1223177.1"/>
    <property type="molecule type" value="Genomic_DNA"/>
</dbReference>
<keyword evidence="1" id="KW-1133">Transmembrane helix</keyword>
<keyword evidence="1" id="KW-0812">Transmembrane</keyword>
<sequence length="104" mass="11861">MLALILRVVISLYAVVVFVAMVHASIVDEDKYWLFYAINIASSLTILFFVSHSWSTFRWVGGLGIVIYQLQGAYRGYLLDDFQFHQHMIRLAISMALVIAIAFT</sequence>
<feature type="transmembrane region" description="Helical" evidence="1">
    <location>
        <begin position="5"/>
        <end position="26"/>
    </location>
</feature>
<protein>
    <recommendedName>
        <fullName evidence="4">Sensor histidine kinase</fullName>
    </recommendedName>
</protein>
<dbReference type="RefSeq" id="WP_187753180.1">
    <property type="nucleotide sequence ID" value="NZ_CAUZLR010000001.1"/>
</dbReference>
<gene>
    <name evidence="2" type="ORF">R54839_PPFHFPJH_00044</name>
</gene>
<evidence type="ECO:0000256" key="1">
    <source>
        <dbReference type="SAM" id="Phobius"/>
    </source>
</evidence>
<accession>A0ABM9ML31</accession>
<organism evidence="2 3">
    <name type="scientific">Fructobacillus fructosus</name>
    <dbReference type="NCBI Taxonomy" id="1631"/>
    <lineage>
        <taxon>Bacteria</taxon>
        <taxon>Bacillati</taxon>
        <taxon>Bacillota</taxon>
        <taxon>Bacilli</taxon>
        <taxon>Lactobacillales</taxon>
        <taxon>Lactobacillaceae</taxon>
        <taxon>Fructobacillus</taxon>
    </lineage>
</organism>